<accession>W0VAG1</accession>
<evidence type="ECO:0000313" key="4">
    <source>
        <dbReference type="Proteomes" id="UP000027604"/>
    </source>
</evidence>
<proteinExistence type="predicted"/>
<organism evidence="3 4">
    <name type="scientific">Janthinobacterium agaricidamnosum NBRC 102515 = DSM 9628</name>
    <dbReference type="NCBI Taxonomy" id="1349767"/>
    <lineage>
        <taxon>Bacteria</taxon>
        <taxon>Pseudomonadati</taxon>
        <taxon>Pseudomonadota</taxon>
        <taxon>Betaproteobacteria</taxon>
        <taxon>Burkholderiales</taxon>
        <taxon>Oxalobacteraceae</taxon>
        <taxon>Janthinobacterium</taxon>
    </lineage>
</organism>
<sequence length="251" mass="27383">MKDVHEPLSPGPSAIRAGQAGHGTAAPGRAMSTSQHTRDLDDSARRNASRAVWLKNLHQWHWISSALCLLAMILFSATGITLNHAAQIEAKPVVTSKKATVPASLQAELRKFAASHDGAKQPLPADAERWLKDTWSLNAGGRLAEWSLDEVYLPLPKAGGDAWVRVGLDDGAAEYELTDRGWISWLNDVHKGRNTGPAWNWFIDFFAVACLVFCLTGLLILKFHAAKRALTWPMVGLGIVIPCAIALLFIH</sequence>
<evidence type="ECO:0000256" key="2">
    <source>
        <dbReference type="SAM" id="Phobius"/>
    </source>
</evidence>
<feature type="transmembrane region" description="Helical" evidence="2">
    <location>
        <begin position="60"/>
        <end position="82"/>
    </location>
</feature>
<evidence type="ECO:0000313" key="3">
    <source>
        <dbReference type="EMBL" id="CDG84257.1"/>
    </source>
</evidence>
<protein>
    <submittedName>
        <fullName evidence="3">PepSY-associated TM helix family protein</fullName>
    </submittedName>
</protein>
<keyword evidence="4" id="KW-1185">Reference proteome</keyword>
<gene>
    <name evidence="3" type="ORF">GJA_3642</name>
</gene>
<reference evidence="3 4" key="1">
    <citation type="journal article" date="2015" name="Genome Announc.">
        <title>Genome Sequence of Mushroom Soft-Rot Pathogen Janthinobacterium agaricidamnosum.</title>
        <authorList>
            <person name="Graupner K."/>
            <person name="Lackner G."/>
            <person name="Hertweck C."/>
        </authorList>
    </citation>
    <scope>NUCLEOTIDE SEQUENCE [LARGE SCALE GENOMIC DNA]</scope>
    <source>
        <strain evidence="4">NBRC 102515 / DSM 9628</strain>
    </source>
</reference>
<feature type="transmembrane region" description="Helical" evidence="2">
    <location>
        <begin position="229"/>
        <end position="250"/>
    </location>
</feature>
<dbReference type="Pfam" id="PF16357">
    <property type="entry name" value="PepSY_TM_like_2"/>
    <property type="match status" value="1"/>
</dbReference>
<dbReference type="AlphaFoldDB" id="W0VAG1"/>
<name>W0VAG1_9BURK</name>
<dbReference type="STRING" id="1349767.GJA_3642"/>
<dbReference type="PANTHER" id="PTHR40115">
    <property type="entry name" value="INNER MEMBRANE PROTEIN WITH PEPSY TM HELIX"/>
    <property type="match status" value="1"/>
</dbReference>
<dbReference type="PANTHER" id="PTHR40115:SF1">
    <property type="entry name" value="INNER MEMBRANE PROTEIN WITH PEPSY TM HELIX"/>
    <property type="match status" value="1"/>
</dbReference>
<dbReference type="EMBL" id="HG322949">
    <property type="protein sequence ID" value="CDG84257.1"/>
    <property type="molecule type" value="Genomic_DNA"/>
</dbReference>
<dbReference type="InterPro" id="IPR032307">
    <property type="entry name" value="PepSY_TM-like_2"/>
</dbReference>
<keyword evidence="2" id="KW-0472">Membrane</keyword>
<feature type="region of interest" description="Disordered" evidence="1">
    <location>
        <begin position="1"/>
        <end position="43"/>
    </location>
</feature>
<dbReference type="Proteomes" id="UP000027604">
    <property type="component" value="Chromosome I"/>
</dbReference>
<dbReference type="HOGENOM" id="CLU_114004_0_0_4"/>
<feature type="transmembrane region" description="Helical" evidence="2">
    <location>
        <begin position="201"/>
        <end position="223"/>
    </location>
</feature>
<keyword evidence="2" id="KW-1133">Transmembrane helix</keyword>
<evidence type="ECO:0000256" key="1">
    <source>
        <dbReference type="SAM" id="MobiDB-lite"/>
    </source>
</evidence>
<dbReference type="KEGG" id="jag:GJA_3642"/>
<keyword evidence="2" id="KW-0812">Transmembrane</keyword>
<dbReference type="eggNOG" id="COG3295">
    <property type="taxonomic scope" value="Bacteria"/>
</dbReference>
<dbReference type="PATRIC" id="fig|1349767.4.peg.233"/>